<dbReference type="Gene3D" id="3.30.70.270">
    <property type="match status" value="1"/>
</dbReference>
<reference evidence="2" key="1">
    <citation type="submission" date="2018-05" db="EMBL/GenBank/DDBJ databases">
        <title>Draft genome of Mucuna pruriens seed.</title>
        <authorList>
            <person name="Nnadi N.E."/>
            <person name="Vos R."/>
            <person name="Hasami M.H."/>
            <person name="Devisetty U.K."/>
            <person name="Aguiy J.C."/>
        </authorList>
    </citation>
    <scope>NUCLEOTIDE SEQUENCE [LARGE SCALE GENOMIC DNA]</scope>
    <source>
        <strain evidence="2">JCA_2017</strain>
    </source>
</reference>
<evidence type="ECO:0000313" key="2">
    <source>
        <dbReference type="EMBL" id="RDX98339.1"/>
    </source>
</evidence>
<dbReference type="InterPro" id="IPR043128">
    <property type="entry name" value="Rev_trsase/Diguanyl_cyclase"/>
</dbReference>
<feature type="domain" description="Reverse transcriptase/retrotransposon-derived protein RNase H-like" evidence="1">
    <location>
        <begin position="23"/>
        <end position="63"/>
    </location>
</feature>
<gene>
    <name evidence="2" type="ORF">CR513_18750</name>
</gene>
<keyword evidence="3" id="KW-1185">Reference proteome</keyword>
<feature type="non-terminal residue" evidence="2">
    <location>
        <position position="1"/>
    </location>
</feature>
<dbReference type="EMBL" id="QJKJ01003471">
    <property type="protein sequence ID" value="RDX98339.1"/>
    <property type="molecule type" value="Genomic_DNA"/>
</dbReference>
<dbReference type="OrthoDB" id="1434734at2759"/>
<accession>A0A371H6B7</accession>
<organism evidence="2 3">
    <name type="scientific">Mucuna pruriens</name>
    <name type="common">Velvet bean</name>
    <name type="synonym">Dolichos pruriens</name>
    <dbReference type="NCBI Taxonomy" id="157652"/>
    <lineage>
        <taxon>Eukaryota</taxon>
        <taxon>Viridiplantae</taxon>
        <taxon>Streptophyta</taxon>
        <taxon>Embryophyta</taxon>
        <taxon>Tracheophyta</taxon>
        <taxon>Spermatophyta</taxon>
        <taxon>Magnoliopsida</taxon>
        <taxon>eudicotyledons</taxon>
        <taxon>Gunneridae</taxon>
        <taxon>Pentapetalae</taxon>
        <taxon>rosids</taxon>
        <taxon>fabids</taxon>
        <taxon>Fabales</taxon>
        <taxon>Fabaceae</taxon>
        <taxon>Papilionoideae</taxon>
        <taxon>50 kb inversion clade</taxon>
        <taxon>NPAAA clade</taxon>
        <taxon>indigoferoid/millettioid clade</taxon>
        <taxon>Phaseoleae</taxon>
        <taxon>Mucuna</taxon>
    </lineage>
</organism>
<dbReference type="InterPro" id="IPR041577">
    <property type="entry name" value="RT_RNaseH_2"/>
</dbReference>
<dbReference type="Proteomes" id="UP000257109">
    <property type="component" value="Unassembled WGS sequence"/>
</dbReference>
<protein>
    <recommendedName>
        <fullName evidence="1">Reverse transcriptase/retrotransposon-derived protein RNase H-like domain-containing protein</fullName>
    </recommendedName>
</protein>
<name>A0A371H6B7_MUCPR</name>
<dbReference type="Pfam" id="PF17919">
    <property type="entry name" value="RT_RNaseH_2"/>
    <property type="match status" value="1"/>
</dbReference>
<evidence type="ECO:0000259" key="1">
    <source>
        <dbReference type="Pfam" id="PF17919"/>
    </source>
</evidence>
<dbReference type="SUPFAM" id="SSF56672">
    <property type="entry name" value="DNA/RNA polymerases"/>
    <property type="match status" value="1"/>
</dbReference>
<dbReference type="PANTHER" id="PTHR35046:SF9">
    <property type="entry name" value="RNA-DIRECTED DNA POLYMERASE"/>
    <property type="match status" value="1"/>
</dbReference>
<proteinExistence type="predicted"/>
<dbReference type="PANTHER" id="PTHR35046">
    <property type="entry name" value="ZINC KNUCKLE (CCHC-TYPE) FAMILY PROTEIN"/>
    <property type="match status" value="1"/>
</dbReference>
<sequence>MKYDLSTCYPTLVQFLKKVGFQWEKSQERAFQALKERLTNAPILALPNFNKSFDLECDASNVGSLTSLTALFFPKECLIHSDHEAIKHLRGKNKLNKRHAKKSQCGGRCPSRRHSLLVMLEIKLLDFEHKRIYTLKMGISNRPMNFVLLQPMDNSIMMAFSLRKKYCVPKISIRELLVNETHEDGLMAHFGEYKTSKILQEHLF</sequence>
<dbReference type="InterPro" id="IPR043502">
    <property type="entry name" value="DNA/RNA_pol_sf"/>
</dbReference>
<comment type="caution">
    <text evidence="2">The sequence shown here is derived from an EMBL/GenBank/DDBJ whole genome shotgun (WGS) entry which is preliminary data.</text>
</comment>
<evidence type="ECO:0000313" key="3">
    <source>
        <dbReference type="Proteomes" id="UP000257109"/>
    </source>
</evidence>
<dbReference type="AlphaFoldDB" id="A0A371H6B7"/>